<dbReference type="Proteomes" id="UP000253303">
    <property type="component" value="Unassembled WGS sequence"/>
</dbReference>
<proteinExistence type="predicted"/>
<sequence>MAEWRRSSYSGGSGGNCVEVASSLGGYIAVRDSRVPAGAVLYFPPREWRVFLNRVKAGDFD</sequence>
<dbReference type="Pfam" id="PF04149">
    <property type="entry name" value="DUF397"/>
    <property type="match status" value="1"/>
</dbReference>
<dbReference type="EMBL" id="QMEY01000012">
    <property type="protein sequence ID" value="RBQ17293.1"/>
    <property type="molecule type" value="Genomic_DNA"/>
</dbReference>
<comment type="caution">
    <text evidence="2">The sequence shown here is derived from an EMBL/GenBank/DDBJ whole genome shotgun (WGS) entry which is preliminary data.</text>
</comment>
<accession>A0A366LUS1</accession>
<dbReference type="InterPro" id="IPR007278">
    <property type="entry name" value="DUF397"/>
</dbReference>
<dbReference type="AlphaFoldDB" id="A0A366LUS1"/>
<reference evidence="2 3" key="1">
    <citation type="submission" date="2018-06" db="EMBL/GenBank/DDBJ databases">
        <title>Sphaerisporangium craniellae sp. nov., isolated from a marine sponge in the South China Sea.</title>
        <authorList>
            <person name="Li L."/>
        </authorList>
    </citation>
    <scope>NUCLEOTIDE SEQUENCE [LARGE SCALE GENOMIC DNA]</scope>
    <source>
        <strain evidence="2 3">LHW63015</strain>
    </source>
</reference>
<evidence type="ECO:0000259" key="1">
    <source>
        <dbReference type="Pfam" id="PF04149"/>
    </source>
</evidence>
<organism evidence="2 3">
    <name type="scientific">Spongiactinospora rosea</name>
    <dbReference type="NCBI Taxonomy" id="2248750"/>
    <lineage>
        <taxon>Bacteria</taxon>
        <taxon>Bacillati</taxon>
        <taxon>Actinomycetota</taxon>
        <taxon>Actinomycetes</taxon>
        <taxon>Streptosporangiales</taxon>
        <taxon>Streptosporangiaceae</taxon>
        <taxon>Spongiactinospora</taxon>
    </lineage>
</organism>
<keyword evidence="3" id="KW-1185">Reference proteome</keyword>
<name>A0A366LUS1_9ACTN</name>
<evidence type="ECO:0000313" key="2">
    <source>
        <dbReference type="EMBL" id="RBQ17293.1"/>
    </source>
</evidence>
<protein>
    <submittedName>
        <fullName evidence="2">DUF397 domain-containing protein</fullName>
    </submittedName>
</protein>
<evidence type="ECO:0000313" key="3">
    <source>
        <dbReference type="Proteomes" id="UP000253303"/>
    </source>
</evidence>
<dbReference type="RefSeq" id="WP_113983302.1">
    <property type="nucleotide sequence ID" value="NZ_QMEY01000012.1"/>
</dbReference>
<feature type="domain" description="DUF397" evidence="1">
    <location>
        <begin position="2"/>
        <end position="56"/>
    </location>
</feature>
<gene>
    <name evidence="2" type="ORF">DP939_25480</name>
</gene>
<dbReference type="OrthoDB" id="3542928at2"/>